<reference evidence="11 12" key="1">
    <citation type="submission" date="2019-01" db="EMBL/GenBank/DDBJ databases">
        <authorList>
            <consortium name="Pathogen Informatics"/>
        </authorList>
    </citation>
    <scope>NUCLEOTIDE SEQUENCE [LARGE SCALE GENOMIC DNA]</scope>
    <source>
        <strain evidence="11 12">NCTC10138</strain>
    </source>
</reference>
<evidence type="ECO:0000256" key="3">
    <source>
        <dbReference type="ARBA" id="ARBA00022490"/>
    </source>
</evidence>
<dbReference type="PANTHER" id="PTHR11741:SF0">
    <property type="entry name" value="ELONGATION FACTOR TS, MITOCHONDRIAL"/>
    <property type="match status" value="1"/>
</dbReference>
<dbReference type="InterPro" id="IPR009060">
    <property type="entry name" value="UBA-like_sf"/>
</dbReference>
<dbReference type="InterPro" id="IPR014039">
    <property type="entry name" value="Transl_elong_EFTs/EF1B_dimer"/>
</dbReference>
<keyword evidence="3 7" id="KW-0963">Cytoplasm</keyword>
<comment type="subcellular location">
    <subcellularLocation>
        <location evidence="7 9">Cytoplasm</location>
    </subcellularLocation>
</comment>
<evidence type="ECO:0000256" key="8">
    <source>
        <dbReference type="RuleBase" id="RU000642"/>
    </source>
</evidence>
<protein>
    <recommendedName>
        <fullName evidence="2 7">Elongation factor Ts</fullName>
        <shortName evidence="7">EF-Ts</shortName>
    </recommendedName>
</protein>
<dbReference type="HAMAP" id="MF_00050">
    <property type="entry name" value="EF_Ts"/>
    <property type="match status" value="1"/>
</dbReference>
<dbReference type="Gene3D" id="1.10.8.10">
    <property type="entry name" value="DNA helicase RuvA subunit, C-terminal domain"/>
    <property type="match status" value="1"/>
</dbReference>
<sequence>MGQISAQLVKELREKTGAGMMDCKKALMETNGDIQSAIDYLRERGIAQAAKKSGRVAAEGLCEVVVDGNNAVIFELNSETDFVAKNKDFLELLDKVGKALINSNVTNTEEALALTVNGETVETFLINATAKIGEKITLRRVTKVTKDASQGFGAYSHMGGRIVSLVLLAKDNEVVGKDIAMHIAANNPRYLNSASVDAATLEHEKQVLTNQALQEGKPANIVEKMIVGRLNKYLKEICLVDQPFVKDPDLTVAQYLKNNGNDVISFVRLEVGEGIEKVEEDFAAEVAAVTKGN</sequence>
<keyword evidence="5 7" id="KW-0648">Protein biosynthesis</keyword>
<organism evidence="11 12">
    <name type="scientific">Haploplasma axanthum</name>
    <name type="common">Acholeplasma axanthum</name>
    <dbReference type="NCBI Taxonomy" id="29552"/>
    <lineage>
        <taxon>Bacteria</taxon>
        <taxon>Bacillati</taxon>
        <taxon>Mycoplasmatota</taxon>
        <taxon>Mollicutes</taxon>
        <taxon>Acholeplasmatales</taxon>
        <taxon>Acholeplasmataceae</taxon>
        <taxon>Haploplasma</taxon>
    </lineage>
</organism>
<dbReference type="RefSeq" id="WP_026390892.1">
    <property type="nucleotide sequence ID" value="NZ_LR215048.1"/>
</dbReference>
<name>A0A449BCT2_HAPAX</name>
<gene>
    <name evidence="7 11" type="primary">tsf</name>
    <name evidence="11" type="ORF">NCTC10138_00614</name>
</gene>
<dbReference type="OrthoDB" id="9808348at2"/>
<dbReference type="FunFam" id="1.10.286.20:FF:000001">
    <property type="entry name" value="Elongation factor Ts"/>
    <property type="match status" value="1"/>
</dbReference>
<comment type="similarity">
    <text evidence="1 7 8">Belongs to the EF-Ts family.</text>
</comment>
<keyword evidence="12" id="KW-1185">Reference proteome</keyword>
<evidence type="ECO:0000313" key="12">
    <source>
        <dbReference type="Proteomes" id="UP000289841"/>
    </source>
</evidence>
<proteinExistence type="inferred from homology"/>
<feature type="domain" description="Translation elongation factor EFTs/EF1B dimerisation" evidence="10">
    <location>
        <begin position="71"/>
        <end position="273"/>
    </location>
</feature>
<dbReference type="Proteomes" id="UP000289841">
    <property type="component" value="Chromosome"/>
</dbReference>
<evidence type="ECO:0000256" key="1">
    <source>
        <dbReference type="ARBA" id="ARBA00005532"/>
    </source>
</evidence>
<evidence type="ECO:0000256" key="9">
    <source>
        <dbReference type="RuleBase" id="RU000643"/>
    </source>
</evidence>
<dbReference type="GO" id="GO:0005737">
    <property type="term" value="C:cytoplasm"/>
    <property type="evidence" value="ECO:0007669"/>
    <property type="project" value="UniProtKB-SubCell"/>
</dbReference>
<accession>A0A449BCT2</accession>
<evidence type="ECO:0000256" key="7">
    <source>
        <dbReference type="HAMAP-Rule" id="MF_00050"/>
    </source>
</evidence>
<feature type="region of interest" description="Involved in Mg(2+) ion dislocation from EF-Tu" evidence="7">
    <location>
        <begin position="80"/>
        <end position="83"/>
    </location>
</feature>
<evidence type="ECO:0000256" key="6">
    <source>
        <dbReference type="ARBA" id="ARBA00025453"/>
    </source>
</evidence>
<dbReference type="InterPro" id="IPR018101">
    <property type="entry name" value="Transl_elong_Ts_CS"/>
</dbReference>
<dbReference type="PROSITE" id="PS01127">
    <property type="entry name" value="EF_TS_2"/>
    <property type="match status" value="1"/>
</dbReference>
<evidence type="ECO:0000313" key="11">
    <source>
        <dbReference type="EMBL" id="VEU80254.1"/>
    </source>
</evidence>
<dbReference type="InterPro" id="IPR036402">
    <property type="entry name" value="EF-Ts_dimer_sf"/>
</dbReference>
<evidence type="ECO:0000256" key="5">
    <source>
        <dbReference type="ARBA" id="ARBA00022917"/>
    </source>
</evidence>
<dbReference type="SUPFAM" id="SSF54713">
    <property type="entry name" value="Elongation factor Ts (EF-Ts), dimerisation domain"/>
    <property type="match status" value="2"/>
</dbReference>
<dbReference type="STRING" id="1278311.GCA_000428705_01460"/>
<dbReference type="GO" id="GO:0003746">
    <property type="term" value="F:translation elongation factor activity"/>
    <property type="evidence" value="ECO:0007669"/>
    <property type="project" value="UniProtKB-UniRule"/>
</dbReference>
<dbReference type="SUPFAM" id="SSF46934">
    <property type="entry name" value="UBA-like"/>
    <property type="match status" value="1"/>
</dbReference>
<dbReference type="NCBIfam" id="TIGR00116">
    <property type="entry name" value="tsf"/>
    <property type="match status" value="1"/>
</dbReference>
<dbReference type="Pfam" id="PF00889">
    <property type="entry name" value="EF_TS"/>
    <property type="match status" value="1"/>
</dbReference>
<dbReference type="PROSITE" id="PS01126">
    <property type="entry name" value="EF_TS_1"/>
    <property type="match status" value="1"/>
</dbReference>
<comment type="function">
    <text evidence="6 7 8">Associates with the EF-Tu.GDP complex and induces the exchange of GDP to GTP. It remains bound to the aminoacyl-tRNA.EF-Tu.GTP complex up to the GTP hydrolysis stage on the ribosome.</text>
</comment>
<dbReference type="AlphaFoldDB" id="A0A449BCT2"/>
<dbReference type="Gene3D" id="1.10.286.20">
    <property type="match status" value="1"/>
</dbReference>
<dbReference type="InterPro" id="IPR001816">
    <property type="entry name" value="Transl_elong_EFTs/EF1B"/>
</dbReference>
<dbReference type="KEGG" id="aaxa:NCTC10138_00614"/>
<evidence type="ECO:0000259" key="10">
    <source>
        <dbReference type="Pfam" id="PF00889"/>
    </source>
</evidence>
<dbReference type="CDD" id="cd14275">
    <property type="entry name" value="UBA_EF-Ts"/>
    <property type="match status" value="1"/>
</dbReference>
<dbReference type="FunFam" id="1.10.8.10:FF:000001">
    <property type="entry name" value="Elongation factor Ts"/>
    <property type="match status" value="1"/>
</dbReference>
<dbReference type="EMBL" id="LR215048">
    <property type="protein sequence ID" value="VEU80254.1"/>
    <property type="molecule type" value="Genomic_DNA"/>
</dbReference>
<evidence type="ECO:0000256" key="4">
    <source>
        <dbReference type="ARBA" id="ARBA00022768"/>
    </source>
</evidence>
<dbReference type="Gene3D" id="3.30.479.20">
    <property type="entry name" value="Elongation factor Ts, dimerisation domain"/>
    <property type="match status" value="2"/>
</dbReference>
<evidence type="ECO:0000256" key="2">
    <source>
        <dbReference type="ARBA" id="ARBA00016956"/>
    </source>
</evidence>
<keyword evidence="4 7" id="KW-0251">Elongation factor</keyword>
<dbReference type="PANTHER" id="PTHR11741">
    <property type="entry name" value="ELONGATION FACTOR TS"/>
    <property type="match status" value="1"/>
</dbReference>